<dbReference type="InParanoid" id="A0A166NF54"/>
<keyword evidence="2" id="KW-1185">Reference proteome</keyword>
<organism evidence="1 2">
    <name type="scientific">Exidia glandulosa HHB12029</name>
    <dbReference type="NCBI Taxonomy" id="1314781"/>
    <lineage>
        <taxon>Eukaryota</taxon>
        <taxon>Fungi</taxon>
        <taxon>Dikarya</taxon>
        <taxon>Basidiomycota</taxon>
        <taxon>Agaricomycotina</taxon>
        <taxon>Agaricomycetes</taxon>
        <taxon>Auriculariales</taxon>
        <taxon>Exidiaceae</taxon>
        <taxon>Exidia</taxon>
    </lineage>
</organism>
<name>A0A166NF54_EXIGL</name>
<accession>A0A166NF54</accession>
<feature type="non-terminal residue" evidence="1">
    <location>
        <position position="229"/>
    </location>
</feature>
<dbReference type="Proteomes" id="UP000077266">
    <property type="component" value="Unassembled WGS sequence"/>
</dbReference>
<dbReference type="OrthoDB" id="2869000at2759"/>
<evidence type="ECO:0000313" key="1">
    <source>
        <dbReference type="EMBL" id="KZV79091.1"/>
    </source>
</evidence>
<dbReference type="EMBL" id="KV426682">
    <property type="protein sequence ID" value="KZV79091.1"/>
    <property type="molecule type" value="Genomic_DNA"/>
</dbReference>
<proteinExistence type="predicted"/>
<sequence length="229" mass="25979">MVVNFSPNAVSDQEVVIWTYNDPRRNPAPGTLNSSHHLPKEGTKTVIVDLATELYYNARDGTLMRIFPILGELKRAVSRDITKSDGWPKQGNDVAMWKELCRLLKKAMRQVEIAAAVHFRRNEDQESIVLVAGAGVWFTAVLLTRNELLDSKEYQLPAEGLVDMFEREAGWFDEEDVLPNIGEWEAVLNEASVSPKWTTPCGLDTPRADEMWEKIRVEHDKIAALFNNI</sequence>
<protein>
    <submittedName>
        <fullName evidence="1">Uncharacterized protein</fullName>
    </submittedName>
</protein>
<gene>
    <name evidence="1" type="ORF">EXIGLDRAFT_735828</name>
</gene>
<evidence type="ECO:0000313" key="2">
    <source>
        <dbReference type="Proteomes" id="UP000077266"/>
    </source>
</evidence>
<reference evidence="1 2" key="1">
    <citation type="journal article" date="2016" name="Mol. Biol. Evol.">
        <title>Comparative Genomics of Early-Diverging Mushroom-Forming Fungi Provides Insights into the Origins of Lignocellulose Decay Capabilities.</title>
        <authorList>
            <person name="Nagy L.G."/>
            <person name="Riley R."/>
            <person name="Tritt A."/>
            <person name="Adam C."/>
            <person name="Daum C."/>
            <person name="Floudas D."/>
            <person name="Sun H."/>
            <person name="Yadav J.S."/>
            <person name="Pangilinan J."/>
            <person name="Larsson K.H."/>
            <person name="Matsuura K."/>
            <person name="Barry K."/>
            <person name="Labutti K."/>
            <person name="Kuo R."/>
            <person name="Ohm R.A."/>
            <person name="Bhattacharya S.S."/>
            <person name="Shirouzu T."/>
            <person name="Yoshinaga Y."/>
            <person name="Martin F.M."/>
            <person name="Grigoriev I.V."/>
            <person name="Hibbett D.S."/>
        </authorList>
    </citation>
    <scope>NUCLEOTIDE SEQUENCE [LARGE SCALE GENOMIC DNA]</scope>
    <source>
        <strain evidence="1 2">HHB12029</strain>
    </source>
</reference>
<dbReference type="AlphaFoldDB" id="A0A166NF54"/>